<evidence type="ECO:0000313" key="2">
    <source>
        <dbReference type="Proteomes" id="UP000289775"/>
    </source>
</evidence>
<name>A0A444W8V9_9FLAO</name>
<accession>A0A444W8V9</accession>
<keyword evidence="2" id="KW-1185">Reference proteome</keyword>
<organism evidence="1 2">
    <name type="scientific">Flavobacterium beibuense</name>
    <dbReference type="NCBI Taxonomy" id="657326"/>
    <lineage>
        <taxon>Bacteria</taxon>
        <taxon>Pseudomonadati</taxon>
        <taxon>Bacteroidota</taxon>
        <taxon>Flavobacteriia</taxon>
        <taxon>Flavobacteriales</taxon>
        <taxon>Flavobacteriaceae</taxon>
        <taxon>Flavobacterium</taxon>
    </lineage>
</organism>
<sequence>MKVIYKNNQHKIVFINEKAIKIDNITYRTGDNIIDSLVQ</sequence>
<evidence type="ECO:0000313" key="1">
    <source>
        <dbReference type="EMBL" id="RYJ42066.1"/>
    </source>
</evidence>
<comment type="caution">
    <text evidence="1">The sequence shown here is derived from an EMBL/GenBank/DDBJ whole genome shotgun (WGS) entry which is preliminary data.</text>
</comment>
<gene>
    <name evidence="1" type="ORF">NU09_2470</name>
</gene>
<dbReference type="EMBL" id="JUIW01000008">
    <property type="protein sequence ID" value="RYJ42066.1"/>
    <property type="molecule type" value="Genomic_DNA"/>
</dbReference>
<protein>
    <submittedName>
        <fullName evidence="1">Uncharacterized protein</fullName>
    </submittedName>
</protein>
<dbReference type="Proteomes" id="UP000289775">
    <property type="component" value="Unassembled WGS sequence"/>
</dbReference>
<proteinExistence type="predicted"/>
<dbReference type="AlphaFoldDB" id="A0A444W8V9"/>
<reference evidence="1 2" key="1">
    <citation type="submission" date="2014-12" db="EMBL/GenBank/DDBJ databases">
        <title>Genome sequence of Flavobacterium beibuense RSKm HC5.</title>
        <authorList>
            <person name="Kim J.F."/>
            <person name="Song J.Y."/>
            <person name="Kwak M.-J."/>
            <person name="Lee S.-W."/>
        </authorList>
    </citation>
    <scope>NUCLEOTIDE SEQUENCE [LARGE SCALE GENOMIC DNA]</scope>
    <source>
        <strain evidence="1 2">RSKm HC5</strain>
    </source>
</reference>